<dbReference type="EMBL" id="QXGA01008128">
    <property type="protein sequence ID" value="KAE9058692.1"/>
    <property type="molecule type" value="Genomic_DNA"/>
</dbReference>
<evidence type="ECO:0000313" key="4">
    <source>
        <dbReference type="Proteomes" id="UP000441208"/>
    </source>
</evidence>
<name>A0A6A3PQ58_9STRA</name>
<evidence type="ECO:0000313" key="3">
    <source>
        <dbReference type="Proteomes" id="UP000440732"/>
    </source>
</evidence>
<gene>
    <name evidence="2" type="ORF">PF006_g32081</name>
    <name evidence="1" type="ORF">PF007_g32166</name>
</gene>
<accession>A0A6A3PQ58</accession>
<dbReference type="AlphaFoldDB" id="A0A6A3PQ58"/>
<evidence type="ECO:0000313" key="2">
    <source>
        <dbReference type="EMBL" id="KAE9058692.1"/>
    </source>
</evidence>
<comment type="caution">
    <text evidence="1">The sequence shown here is derived from an EMBL/GenBank/DDBJ whole genome shotgun (WGS) entry which is preliminary data.</text>
</comment>
<reference evidence="3 4" key="1">
    <citation type="submission" date="2018-08" db="EMBL/GenBank/DDBJ databases">
        <title>Genomic investigation of the strawberry pathogen Phytophthora fragariae indicates pathogenicity is determined by transcriptional variation in three key races.</title>
        <authorList>
            <person name="Adams T.M."/>
            <person name="Armitage A.D."/>
            <person name="Sobczyk M.K."/>
            <person name="Bates H.J."/>
            <person name="Dunwell J.M."/>
            <person name="Nellist C.F."/>
            <person name="Harrison R.J."/>
        </authorList>
    </citation>
    <scope>NUCLEOTIDE SEQUENCE [LARGE SCALE GENOMIC DNA]</scope>
    <source>
        <strain evidence="2 3">NOV-5</strain>
        <strain evidence="1 4">NOV-71</strain>
    </source>
</reference>
<proteinExistence type="predicted"/>
<organism evidence="1 4">
    <name type="scientific">Phytophthora fragariae</name>
    <dbReference type="NCBI Taxonomy" id="53985"/>
    <lineage>
        <taxon>Eukaryota</taxon>
        <taxon>Sar</taxon>
        <taxon>Stramenopiles</taxon>
        <taxon>Oomycota</taxon>
        <taxon>Peronosporomycetes</taxon>
        <taxon>Peronosporales</taxon>
        <taxon>Peronosporaceae</taxon>
        <taxon>Phytophthora</taxon>
    </lineage>
</organism>
<sequence length="110" mass="11621">MASNSPTNEVQQSQPAQACCLVMLTGIAATRQLSTRKHADGVGSRGVHGLHSPMRRAVAVGPQAAAGPAAREVEGARARRGCAKRRLSRDLRLVNLRKIMLKVVGLLAST</sequence>
<dbReference type="Proteomes" id="UP000440732">
    <property type="component" value="Unassembled WGS sequence"/>
</dbReference>
<dbReference type="Proteomes" id="UP000441208">
    <property type="component" value="Unassembled WGS sequence"/>
</dbReference>
<evidence type="ECO:0000313" key="1">
    <source>
        <dbReference type="EMBL" id="KAE9055892.1"/>
    </source>
</evidence>
<dbReference type="EMBL" id="QXFZ01008277">
    <property type="protein sequence ID" value="KAE9055892.1"/>
    <property type="molecule type" value="Genomic_DNA"/>
</dbReference>
<protein>
    <submittedName>
        <fullName evidence="1">Uncharacterized protein</fullName>
    </submittedName>
</protein>